<evidence type="ECO:0000313" key="2">
    <source>
        <dbReference type="EMBL" id="GAJ11807.1"/>
    </source>
</evidence>
<reference evidence="2" key="1">
    <citation type="journal article" date="2014" name="Front. Microbiol.">
        <title>High frequency of phylogenetically diverse reductive dehalogenase-homologous genes in deep subseafloor sedimentary metagenomes.</title>
        <authorList>
            <person name="Kawai M."/>
            <person name="Futagami T."/>
            <person name="Toyoda A."/>
            <person name="Takaki Y."/>
            <person name="Nishi S."/>
            <person name="Hori S."/>
            <person name="Arai W."/>
            <person name="Tsubouchi T."/>
            <person name="Morono Y."/>
            <person name="Uchiyama I."/>
            <person name="Ito T."/>
            <person name="Fujiyama A."/>
            <person name="Inagaki F."/>
            <person name="Takami H."/>
        </authorList>
    </citation>
    <scope>NUCLEOTIDE SEQUENCE</scope>
    <source>
        <strain evidence="2">Expedition CK06-06</strain>
    </source>
</reference>
<dbReference type="AlphaFoldDB" id="X1V711"/>
<evidence type="ECO:0000259" key="1">
    <source>
        <dbReference type="Pfam" id="PF01345"/>
    </source>
</evidence>
<sequence length="260" mass="29530">ITTYNNHIEVHNRATWESDPCDTETQGISSPADIVLAGDVGYKPSFLLLTLVKDNNDPNDECVSPLISEEQHEWLGTPYNWLYYEIEYDANGHADTNVKITDYLPKECDYYSSTSDGNYNSADRTVTWDIGDISASDSNTFWIQVAVNYYAKPGHKIRNYCEIESDNYFMFTTNDVNVCCYGRNIIYVDEDANDPNSYNNGTSWFNAYRDLQDAFHTARNCGRNQIWVAEGTYNPTNINDTSARSISFELLDGIAVYGGF</sequence>
<feature type="domain" description="DUF11" evidence="1">
    <location>
        <begin position="91"/>
        <end position="175"/>
    </location>
</feature>
<dbReference type="SUPFAM" id="SSF51126">
    <property type="entry name" value="Pectin lyase-like"/>
    <property type="match status" value="1"/>
</dbReference>
<accession>X1V711</accession>
<gene>
    <name evidence="2" type="ORF">S12H4_42107</name>
</gene>
<dbReference type="Gene3D" id="2.60.40.1170">
    <property type="entry name" value="Mu homology domain, subdomain B"/>
    <property type="match status" value="1"/>
</dbReference>
<protein>
    <recommendedName>
        <fullName evidence="1">DUF11 domain-containing protein</fullName>
    </recommendedName>
</protein>
<proteinExistence type="predicted"/>
<feature type="non-terminal residue" evidence="2">
    <location>
        <position position="260"/>
    </location>
</feature>
<name>X1V711_9ZZZZ</name>
<organism evidence="2">
    <name type="scientific">marine sediment metagenome</name>
    <dbReference type="NCBI Taxonomy" id="412755"/>
    <lineage>
        <taxon>unclassified sequences</taxon>
        <taxon>metagenomes</taxon>
        <taxon>ecological metagenomes</taxon>
    </lineage>
</organism>
<comment type="caution">
    <text evidence="2">The sequence shown here is derived from an EMBL/GenBank/DDBJ whole genome shotgun (WGS) entry which is preliminary data.</text>
</comment>
<feature type="non-terminal residue" evidence="2">
    <location>
        <position position="1"/>
    </location>
</feature>
<dbReference type="InterPro" id="IPR001434">
    <property type="entry name" value="OmcB-like_DUF11"/>
</dbReference>
<dbReference type="InterPro" id="IPR011050">
    <property type="entry name" value="Pectin_lyase_fold/virulence"/>
</dbReference>
<dbReference type="Pfam" id="PF01345">
    <property type="entry name" value="DUF11"/>
    <property type="match status" value="1"/>
</dbReference>
<dbReference type="EMBL" id="BARW01025731">
    <property type="protein sequence ID" value="GAJ11807.1"/>
    <property type="molecule type" value="Genomic_DNA"/>
</dbReference>